<dbReference type="PROSITE" id="PS50995">
    <property type="entry name" value="HTH_MARR_2"/>
    <property type="match status" value="1"/>
</dbReference>
<dbReference type="GO" id="GO:0003677">
    <property type="term" value="F:DNA binding"/>
    <property type="evidence" value="ECO:0007669"/>
    <property type="project" value="UniProtKB-KW"/>
</dbReference>
<proteinExistence type="predicted"/>
<gene>
    <name evidence="5" type="ORF">A6F49_08275</name>
</gene>
<evidence type="ECO:0000256" key="3">
    <source>
        <dbReference type="ARBA" id="ARBA00023163"/>
    </source>
</evidence>
<dbReference type="SUPFAM" id="SSF46785">
    <property type="entry name" value="Winged helix' DNA-binding domain"/>
    <property type="match status" value="1"/>
</dbReference>
<dbReference type="STRING" id="1837282.A6F49_08275"/>
<reference evidence="5 6" key="1">
    <citation type="submission" date="2016-04" db="EMBL/GenBank/DDBJ databases">
        <title>First whole genome shotgun sequence of the bacterium Enteractinococcus sp. strain UASWS1574.</title>
        <authorList>
            <person name="Crovadore J."/>
            <person name="Chablais R."/>
            <person name="Lefort F."/>
        </authorList>
    </citation>
    <scope>NUCLEOTIDE SEQUENCE [LARGE SCALE GENOMIC DNA]</scope>
    <source>
        <strain evidence="5 6">UASWS1574</strain>
    </source>
</reference>
<dbReference type="InterPro" id="IPR036390">
    <property type="entry name" value="WH_DNA-bd_sf"/>
</dbReference>
<accession>A0A1B7M0T8</accession>
<dbReference type="PANTHER" id="PTHR42756:SF1">
    <property type="entry name" value="TRANSCRIPTIONAL REPRESSOR OF EMRAB OPERON"/>
    <property type="match status" value="1"/>
</dbReference>
<keyword evidence="3" id="KW-0804">Transcription</keyword>
<evidence type="ECO:0000256" key="2">
    <source>
        <dbReference type="ARBA" id="ARBA00023125"/>
    </source>
</evidence>
<sequence length="169" mass="18737">MQSEARTAVSAIPTQQPGDLGWDLGMILRGYQKRLDEAIEGMPEGFRGFQVLSTVVHRDPPNQQALSAHLSIDRTVLTYLLDTLVEADVVERIPAPEDRRSRKIIPTKVGKKLLTTYEKRVAAAELELLTGLEEQGQDSKVFRRLVGLLAMTIHQADPNSDPCAAIDHL</sequence>
<organism evidence="5 6">
    <name type="scientific">Enteractinococcus helveticum</name>
    <dbReference type="NCBI Taxonomy" id="1837282"/>
    <lineage>
        <taxon>Bacteria</taxon>
        <taxon>Bacillati</taxon>
        <taxon>Actinomycetota</taxon>
        <taxon>Actinomycetes</taxon>
        <taxon>Micrococcales</taxon>
        <taxon>Micrococcaceae</taxon>
    </lineage>
</organism>
<dbReference type="SMART" id="SM00347">
    <property type="entry name" value="HTH_MARR"/>
    <property type="match status" value="1"/>
</dbReference>
<dbReference type="InterPro" id="IPR000835">
    <property type="entry name" value="HTH_MarR-typ"/>
</dbReference>
<keyword evidence="1" id="KW-0805">Transcription regulation</keyword>
<dbReference type="Pfam" id="PF01047">
    <property type="entry name" value="MarR"/>
    <property type="match status" value="1"/>
</dbReference>
<comment type="caution">
    <text evidence="5">The sequence shown here is derived from an EMBL/GenBank/DDBJ whole genome shotgun (WGS) entry which is preliminary data.</text>
</comment>
<dbReference type="RefSeq" id="WP_043057309.1">
    <property type="nucleotide sequence ID" value="NZ_LXEY01000015.1"/>
</dbReference>
<dbReference type="Gene3D" id="1.10.10.10">
    <property type="entry name" value="Winged helix-like DNA-binding domain superfamily/Winged helix DNA-binding domain"/>
    <property type="match status" value="1"/>
</dbReference>
<evidence type="ECO:0000256" key="1">
    <source>
        <dbReference type="ARBA" id="ARBA00023015"/>
    </source>
</evidence>
<dbReference type="OrthoDB" id="8635520at2"/>
<dbReference type="AlphaFoldDB" id="A0A1B7M0T8"/>
<dbReference type="EMBL" id="LXEY01000015">
    <property type="protein sequence ID" value="OAV61868.1"/>
    <property type="molecule type" value="Genomic_DNA"/>
</dbReference>
<name>A0A1B7M0T8_9MICC</name>
<keyword evidence="6" id="KW-1185">Reference proteome</keyword>
<dbReference type="GO" id="GO:0003700">
    <property type="term" value="F:DNA-binding transcription factor activity"/>
    <property type="evidence" value="ECO:0007669"/>
    <property type="project" value="InterPro"/>
</dbReference>
<dbReference type="Proteomes" id="UP000078292">
    <property type="component" value="Unassembled WGS sequence"/>
</dbReference>
<keyword evidence="2" id="KW-0238">DNA-binding</keyword>
<feature type="domain" description="HTH marR-type" evidence="4">
    <location>
        <begin position="17"/>
        <end position="151"/>
    </location>
</feature>
<evidence type="ECO:0000313" key="6">
    <source>
        <dbReference type="Proteomes" id="UP000078292"/>
    </source>
</evidence>
<dbReference type="InterPro" id="IPR036388">
    <property type="entry name" value="WH-like_DNA-bd_sf"/>
</dbReference>
<dbReference type="PANTHER" id="PTHR42756">
    <property type="entry name" value="TRANSCRIPTIONAL REGULATOR, MARR"/>
    <property type="match status" value="1"/>
</dbReference>
<evidence type="ECO:0000259" key="4">
    <source>
        <dbReference type="PROSITE" id="PS50995"/>
    </source>
</evidence>
<protein>
    <recommendedName>
        <fullName evidence="4">HTH marR-type domain-containing protein</fullName>
    </recommendedName>
</protein>
<evidence type="ECO:0000313" key="5">
    <source>
        <dbReference type="EMBL" id="OAV61868.1"/>
    </source>
</evidence>